<comment type="caution">
    <text evidence="3">The sequence shown here is derived from an EMBL/GenBank/DDBJ whole genome shotgun (WGS) entry which is preliminary data.</text>
</comment>
<dbReference type="InterPro" id="IPR013708">
    <property type="entry name" value="Shikimate_DH-bd_N"/>
</dbReference>
<dbReference type="Proteomes" id="UP001148614">
    <property type="component" value="Unassembled WGS sequence"/>
</dbReference>
<gene>
    <name evidence="3" type="ORF">NPX13_g798</name>
</gene>
<proteinExistence type="predicted"/>
<name>A0A9W8NNV7_9PEZI</name>
<dbReference type="NCBIfam" id="TIGR01809">
    <property type="entry name" value="Shik-DH-AROM"/>
    <property type="match status" value="1"/>
</dbReference>
<dbReference type="AlphaFoldDB" id="A0A9W8NNV7"/>
<evidence type="ECO:0000259" key="1">
    <source>
        <dbReference type="Pfam" id="PF08501"/>
    </source>
</evidence>
<dbReference type="VEuPathDB" id="FungiDB:F4678DRAFT_276192"/>
<evidence type="ECO:0000313" key="3">
    <source>
        <dbReference type="EMBL" id="KAJ3579763.1"/>
    </source>
</evidence>
<dbReference type="GO" id="GO:0009423">
    <property type="term" value="P:chorismate biosynthetic process"/>
    <property type="evidence" value="ECO:0007669"/>
    <property type="project" value="TreeGrafter"/>
</dbReference>
<reference evidence="3" key="1">
    <citation type="submission" date="2022-07" db="EMBL/GenBank/DDBJ databases">
        <title>Genome Sequence of Xylaria arbuscula.</title>
        <authorList>
            <person name="Buettner E."/>
        </authorList>
    </citation>
    <scope>NUCLEOTIDE SEQUENCE</scope>
    <source>
        <strain evidence="3">VT107</strain>
    </source>
</reference>
<protein>
    <recommendedName>
        <fullName evidence="5">Shikimate dehydrogenase substrate binding N-terminal domain-containing protein</fullName>
    </recommendedName>
</protein>
<feature type="domain" description="SDH C-terminal" evidence="2">
    <location>
        <begin position="263"/>
        <end position="293"/>
    </location>
</feature>
<dbReference type="GO" id="GO:0019632">
    <property type="term" value="P:shikimate metabolic process"/>
    <property type="evidence" value="ECO:0007669"/>
    <property type="project" value="TreeGrafter"/>
</dbReference>
<keyword evidence="4" id="KW-1185">Reference proteome</keyword>
<dbReference type="InterPro" id="IPR036291">
    <property type="entry name" value="NAD(P)-bd_dom_sf"/>
</dbReference>
<evidence type="ECO:0008006" key="5">
    <source>
        <dbReference type="Google" id="ProtNLM"/>
    </source>
</evidence>
<accession>A0A9W8NNV7</accession>
<dbReference type="PANTHER" id="PTHR21089:SF26">
    <property type="entry name" value="AROM POLYPEPTIDE, PUTATIVE-RELATED"/>
    <property type="match status" value="1"/>
</dbReference>
<dbReference type="PANTHER" id="PTHR21089">
    <property type="entry name" value="SHIKIMATE DEHYDROGENASE"/>
    <property type="match status" value="1"/>
</dbReference>
<sequence length="307" mass="33625">MVQEMPSGLTAAPAEDQSFYIFGHNISHSLSPTLHNAGFRELNFKGRYRIHESPNVDESVVDLIKQPEFGGASVTFPHKLQIGRHLDRITAAASAIGAINTVVIDRSGPENRSLIGDNTDWTGIRTCILQVWEEGMGKSPALVLGAGGAARAACFAIQSLGIREVILVNRTRSTAEKLIAHFPKLRFSYFPALQEITVPNIGIPPVQVVVGCIPVDQMDESDIPEKLFSAATRGVIVEMAYRPLVTPMMQVASRYAGWAVFNGTDVLKEQAYAQFELWTGQKAPSVVMSQAMQKELEKRELHARAQA</sequence>
<feature type="domain" description="Shikimate dehydrogenase substrate binding N-terminal" evidence="1">
    <location>
        <begin position="21"/>
        <end position="102"/>
    </location>
</feature>
<dbReference type="Gene3D" id="3.40.50.10860">
    <property type="entry name" value="Leucine Dehydrogenase, chain A, domain 1"/>
    <property type="match status" value="1"/>
</dbReference>
<dbReference type="GO" id="GO:0004764">
    <property type="term" value="F:shikimate 3-dehydrogenase (NADP+) activity"/>
    <property type="evidence" value="ECO:0007669"/>
    <property type="project" value="InterPro"/>
</dbReference>
<dbReference type="Gene3D" id="3.40.50.720">
    <property type="entry name" value="NAD(P)-binding Rossmann-like Domain"/>
    <property type="match status" value="1"/>
</dbReference>
<dbReference type="InterPro" id="IPR010110">
    <property type="entry name" value="Shikimate_DH_AroM-type"/>
</dbReference>
<evidence type="ECO:0000259" key="2">
    <source>
        <dbReference type="Pfam" id="PF18317"/>
    </source>
</evidence>
<dbReference type="InterPro" id="IPR046346">
    <property type="entry name" value="Aminoacid_DH-like_N_sf"/>
</dbReference>
<organism evidence="3 4">
    <name type="scientific">Xylaria arbuscula</name>
    <dbReference type="NCBI Taxonomy" id="114810"/>
    <lineage>
        <taxon>Eukaryota</taxon>
        <taxon>Fungi</taxon>
        <taxon>Dikarya</taxon>
        <taxon>Ascomycota</taxon>
        <taxon>Pezizomycotina</taxon>
        <taxon>Sordariomycetes</taxon>
        <taxon>Xylariomycetidae</taxon>
        <taxon>Xylariales</taxon>
        <taxon>Xylariaceae</taxon>
        <taxon>Xylaria</taxon>
    </lineage>
</organism>
<dbReference type="SUPFAM" id="SSF53223">
    <property type="entry name" value="Aminoacid dehydrogenase-like, N-terminal domain"/>
    <property type="match status" value="1"/>
</dbReference>
<dbReference type="Pfam" id="PF18317">
    <property type="entry name" value="SDH_C"/>
    <property type="match status" value="1"/>
</dbReference>
<evidence type="ECO:0000313" key="4">
    <source>
        <dbReference type="Proteomes" id="UP001148614"/>
    </source>
</evidence>
<dbReference type="CDD" id="cd01065">
    <property type="entry name" value="NAD_bind_Shikimate_DH"/>
    <property type="match status" value="1"/>
</dbReference>
<dbReference type="GO" id="GO:0005737">
    <property type="term" value="C:cytoplasm"/>
    <property type="evidence" value="ECO:0007669"/>
    <property type="project" value="InterPro"/>
</dbReference>
<dbReference type="Pfam" id="PF08501">
    <property type="entry name" value="Shikimate_dh_N"/>
    <property type="match status" value="1"/>
</dbReference>
<dbReference type="InterPro" id="IPR022893">
    <property type="entry name" value="Shikimate_DH_fam"/>
</dbReference>
<dbReference type="EMBL" id="JANPWZ010000060">
    <property type="protein sequence ID" value="KAJ3579763.1"/>
    <property type="molecule type" value="Genomic_DNA"/>
</dbReference>
<dbReference type="SUPFAM" id="SSF51735">
    <property type="entry name" value="NAD(P)-binding Rossmann-fold domains"/>
    <property type="match status" value="1"/>
</dbReference>
<dbReference type="InterPro" id="IPR041121">
    <property type="entry name" value="SDH_C"/>
</dbReference>